<dbReference type="Pfam" id="PF03073">
    <property type="entry name" value="TspO_MBR"/>
    <property type="match status" value="1"/>
</dbReference>
<dbReference type="AlphaFoldDB" id="A0A1F6BSD5"/>
<keyword evidence="3 6" id="KW-0812">Transmembrane</keyword>
<name>A0A1F6BSD5_9BACT</name>
<evidence type="ECO:0000256" key="2">
    <source>
        <dbReference type="ARBA" id="ARBA00007524"/>
    </source>
</evidence>
<evidence type="ECO:0000256" key="6">
    <source>
        <dbReference type="SAM" id="Phobius"/>
    </source>
</evidence>
<evidence type="ECO:0000313" key="8">
    <source>
        <dbReference type="Proteomes" id="UP000179014"/>
    </source>
</evidence>
<dbReference type="InterPro" id="IPR004307">
    <property type="entry name" value="TspO_MBR"/>
</dbReference>
<sequence>MNIPLAYQMLIKPSWAPPAFIFGPVWAVLYILIAISFGKVFWMVAWGEIPLIIALPFVLNLIFNLSFTWLQFGLQNNTLAAFDILFVLGTLIWGMLAIYPYLGWVALINIPYLLWVAFATVLQLTTTYLNE</sequence>
<feature type="transmembrane region" description="Helical" evidence="6">
    <location>
        <begin position="84"/>
        <end position="105"/>
    </location>
</feature>
<accession>A0A1F6BSD5</accession>
<organism evidence="7 8">
    <name type="scientific">Candidatus Kaiserbacteria bacterium GWA2_50_9</name>
    <dbReference type="NCBI Taxonomy" id="1798474"/>
    <lineage>
        <taxon>Bacteria</taxon>
        <taxon>Candidatus Kaiseribacteriota</taxon>
    </lineage>
</organism>
<dbReference type="Proteomes" id="UP000179014">
    <property type="component" value="Unassembled WGS sequence"/>
</dbReference>
<dbReference type="EMBL" id="MFKN01000043">
    <property type="protein sequence ID" value="OGG39743.1"/>
    <property type="molecule type" value="Genomic_DNA"/>
</dbReference>
<evidence type="ECO:0000256" key="1">
    <source>
        <dbReference type="ARBA" id="ARBA00004141"/>
    </source>
</evidence>
<dbReference type="PANTHER" id="PTHR10057:SF0">
    <property type="entry name" value="TRANSLOCATOR PROTEIN"/>
    <property type="match status" value="1"/>
</dbReference>
<evidence type="ECO:0000313" key="7">
    <source>
        <dbReference type="EMBL" id="OGG39743.1"/>
    </source>
</evidence>
<dbReference type="GO" id="GO:0033013">
    <property type="term" value="P:tetrapyrrole metabolic process"/>
    <property type="evidence" value="ECO:0007669"/>
    <property type="project" value="UniProtKB-ARBA"/>
</dbReference>
<dbReference type="Gene3D" id="1.20.1260.100">
    <property type="entry name" value="TspO/MBR protein"/>
    <property type="match status" value="1"/>
</dbReference>
<dbReference type="GO" id="GO:0016020">
    <property type="term" value="C:membrane"/>
    <property type="evidence" value="ECO:0007669"/>
    <property type="project" value="UniProtKB-SubCell"/>
</dbReference>
<protein>
    <submittedName>
        <fullName evidence="7">TspO protein</fullName>
    </submittedName>
</protein>
<comment type="caution">
    <text evidence="7">The sequence shown here is derived from an EMBL/GenBank/DDBJ whole genome shotgun (WGS) entry which is preliminary data.</text>
</comment>
<feature type="transmembrane region" description="Helical" evidence="6">
    <location>
        <begin position="112"/>
        <end position="129"/>
    </location>
</feature>
<keyword evidence="5 6" id="KW-0472">Membrane</keyword>
<comment type="similarity">
    <text evidence="2">Belongs to the TspO/BZRP family.</text>
</comment>
<dbReference type="CDD" id="cd15904">
    <property type="entry name" value="TSPO_MBR"/>
    <property type="match status" value="1"/>
</dbReference>
<evidence type="ECO:0000256" key="3">
    <source>
        <dbReference type="ARBA" id="ARBA00022692"/>
    </source>
</evidence>
<evidence type="ECO:0000256" key="4">
    <source>
        <dbReference type="ARBA" id="ARBA00022989"/>
    </source>
</evidence>
<dbReference type="PANTHER" id="PTHR10057">
    <property type="entry name" value="PERIPHERAL-TYPE BENZODIAZEPINE RECEPTOR"/>
    <property type="match status" value="1"/>
</dbReference>
<dbReference type="PIRSF" id="PIRSF005859">
    <property type="entry name" value="PBR"/>
    <property type="match status" value="1"/>
</dbReference>
<reference evidence="7 8" key="1">
    <citation type="journal article" date="2016" name="Nat. Commun.">
        <title>Thousands of microbial genomes shed light on interconnected biogeochemical processes in an aquifer system.</title>
        <authorList>
            <person name="Anantharaman K."/>
            <person name="Brown C.T."/>
            <person name="Hug L.A."/>
            <person name="Sharon I."/>
            <person name="Castelle C.J."/>
            <person name="Probst A.J."/>
            <person name="Thomas B.C."/>
            <person name="Singh A."/>
            <person name="Wilkins M.J."/>
            <person name="Karaoz U."/>
            <person name="Brodie E.L."/>
            <person name="Williams K.H."/>
            <person name="Hubbard S.S."/>
            <person name="Banfield J.F."/>
        </authorList>
    </citation>
    <scope>NUCLEOTIDE SEQUENCE [LARGE SCALE GENOMIC DNA]</scope>
</reference>
<feature type="transmembrane region" description="Helical" evidence="6">
    <location>
        <begin position="49"/>
        <end position="72"/>
    </location>
</feature>
<evidence type="ECO:0000256" key="5">
    <source>
        <dbReference type="ARBA" id="ARBA00023136"/>
    </source>
</evidence>
<comment type="subcellular location">
    <subcellularLocation>
        <location evidence="1">Membrane</location>
        <topology evidence="1">Multi-pass membrane protein</topology>
    </subcellularLocation>
</comment>
<feature type="transmembrane region" description="Helical" evidence="6">
    <location>
        <begin position="20"/>
        <end position="42"/>
    </location>
</feature>
<gene>
    <name evidence="7" type="ORF">A2118_03010</name>
</gene>
<dbReference type="InterPro" id="IPR038330">
    <property type="entry name" value="TspO/MBR-related_sf"/>
</dbReference>
<proteinExistence type="inferred from homology"/>
<keyword evidence="4 6" id="KW-1133">Transmembrane helix</keyword>